<sequence>SRIVAVGDLHGDLPHAVRVLMMAGISDDSGNWVGGQTTFVQTGDIVDRGPDTIVLYEMMQRLTSQAAEAGGKVVALLGNHEVMNMQDDLRYVTKEDFESFGGREKRKFAWSKEGWLGQYLRTLDIVAIVNETVFMHGGMHPKWAKKGIDWINAEAHRALTTLTPDQLWQFPLFGDDGPLWYRGYAQDAEEVICGVLQKALDHLKVRRMVIGHTPQYDGRILGRCTGKVFVIDVGISSVYGGHAAALEIVGDTVRALYPTKPALILADSVGDGV</sequence>
<dbReference type="Pfam" id="PF00149">
    <property type="entry name" value="Metallophos"/>
    <property type="match status" value="1"/>
</dbReference>
<protein>
    <submittedName>
        <fullName evidence="2">Metallo-dependent phosphatase-like protein</fullName>
    </submittedName>
</protein>
<feature type="domain" description="Calcineurin-like phosphoesterase" evidence="1">
    <location>
        <begin position="2"/>
        <end position="215"/>
    </location>
</feature>
<dbReference type="GO" id="GO:0016787">
    <property type="term" value="F:hydrolase activity"/>
    <property type="evidence" value="ECO:0007669"/>
    <property type="project" value="InterPro"/>
</dbReference>
<dbReference type="EMBL" id="KZ996875">
    <property type="protein sequence ID" value="RKO88199.1"/>
    <property type="molecule type" value="Genomic_DNA"/>
</dbReference>
<dbReference type="InterPro" id="IPR029052">
    <property type="entry name" value="Metallo-depent_PP-like"/>
</dbReference>
<dbReference type="InterPro" id="IPR004843">
    <property type="entry name" value="Calcineurin-like_PHP"/>
</dbReference>
<proteinExistence type="predicted"/>
<dbReference type="Proteomes" id="UP000269721">
    <property type="component" value="Unassembled WGS sequence"/>
</dbReference>
<name>A0A4P9W6W2_9FUNG</name>
<feature type="non-terminal residue" evidence="2">
    <location>
        <position position="1"/>
    </location>
</feature>
<gene>
    <name evidence="2" type="ORF">BDK51DRAFT_16980</name>
</gene>
<evidence type="ECO:0000313" key="2">
    <source>
        <dbReference type="EMBL" id="RKO88199.1"/>
    </source>
</evidence>
<dbReference type="AlphaFoldDB" id="A0A4P9W6W2"/>
<keyword evidence="3" id="KW-1185">Reference proteome</keyword>
<dbReference type="SUPFAM" id="SSF56300">
    <property type="entry name" value="Metallo-dependent phosphatases"/>
    <property type="match status" value="1"/>
</dbReference>
<dbReference type="Gene3D" id="3.60.21.10">
    <property type="match status" value="1"/>
</dbReference>
<evidence type="ECO:0000259" key="1">
    <source>
        <dbReference type="Pfam" id="PF00149"/>
    </source>
</evidence>
<evidence type="ECO:0000313" key="3">
    <source>
        <dbReference type="Proteomes" id="UP000269721"/>
    </source>
</evidence>
<accession>A0A4P9W6W2</accession>
<dbReference type="PANTHER" id="PTHR46546:SF4">
    <property type="entry name" value="SHEWANELLA-LIKE PROTEIN PHOSPHATASE 1"/>
    <property type="match status" value="1"/>
</dbReference>
<reference evidence="3" key="1">
    <citation type="journal article" date="2018" name="Nat. Microbiol.">
        <title>Leveraging single-cell genomics to expand the fungal tree of life.</title>
        <authorList>
            <person name="Ahrendt S.R."/>
            <person name="Quandt C.A."/>
            <person name="Ciobanu D."/>
            <person name="Clum A."/>
            <person name="Salamov A."/>
            <person name="Andreopoulos B."/>
            <person name="Cheng J.F."/>
            <person name="Woyke T."/>
            <person name="Pelin A."/>
            <person name="Henrissat B."/>
            <person name="Reynolds N.K."/>
            <person name="Benny G.L."/>
            <person name="Smith M.E."/>
            <person name="James T.Y."/>
            <person name="Grigoriev I.V."/>
        </authorList>
    </citation>
    <scope>NUCLEOTIDE SEQUENCE [LARGE SCALE GENOMIC DNA]</scope>
</reference>
<dbReference type="PANTHER" id="PTHR46546">
    <property type="entry name" value="SHEWANELLA-LIKE PROTEIN PHOSPHATASE 1"/>
    <property type="match status" value="1"/>
</dbReference>
<dbReference type="OrthoDB" id="5976022at2759"/>
<organism evidence="2 3">
    <name type="scientific">Blyttiomyces helicus</name>
    <dbReference type="NCBI Taxonomy" id="388810"/>
    <lineage>
        <taxon>Eukaryota</taxon>
        <taxon>Fungi</taxon>
        <taxon>Fungi incertae sedis</taxon>
        <taxon>Chytridiomycota</taxon>
        <taxon>Chytridiomycota incertae sedis</taxon>
        <taxon>Chytridiomycetes</taxon>
        <taxon>Chytridiomycetes incertae sedis</taxon>
        <taxon>Blyttiomyces</taxon>
    </lineage>
</organism>